<evidence type="ECO:0000313" key="2">
    <source>
        <dbReference type="Proteomes" id="UP001195483"/>
    </source>
</evidence>
<feature type="non-terminal residue" evidence="1">
    <location>
        <position position="129"/>
    </location>
</feature>
<proteinExistence type="predicted"/>
<sequence>MSVLIPVVLYRYLLGYLQIDVRCIHAPNILSFQHREIENLNSSISLDSEFQSKIASVQINMKENNLKRNRGTFQQRKLASSIYSDFETISGMINDIIEAFHKKAPDDLRMGADIDVSCKQNDTEDILCV</sequence>
<accession>A0AAE0RZS4</accession>
<dbReference type="Proteomes" id="UP001195483">
    <property type="component" value="Unassembled WGS sequence"/>
</dbReference>
<reference evidence="1" key="2">
    <citation type="journal article" date="2021" name="Genome Biol. Evol.">
        <title>Developing a high-quality reference genome for a parasitic bivalve with doubly uniparental inheritance (Bivalvia: Unionida).</title>
        <authorList>
            <person name="Smith C.H."/>
        </authorList>
    </citation>
    <scope>NUCLEOTIDE SEQUENCE</scope>
    <source>
        <strain evidence="1">CHS0354</strain>
        <tissue evidence="1">Mantle</tissue>
    </source>
</reference>
<reference evidence="1" key="3">
    <citation type="submission" date="2023-05" db="EMBL/GenBank/DDBJ databases">
        <authorList>
            <person name="Smith C.H."/>
        </authorList>
    </citation>
    <scope>NUCLEOTIDE SEQUENCE</scope>
    <source>
        <strain evidence="1">CHS0354</strain>
        <tissue evidence="1">Mantle</tissue>
    </source>
</reference>
<dbReference type="AlphaFoldDB" id="A0AAE0RZS4"/>
<organism evidence="1 2">
    <name type="scientific">Potamilus streckersoni</name>
    <dbReference type="NCBI Taxonomy" id="2493646"/>
    <lineage>
        <taxon>Eukaryota</taxon>
        <taxon>Metazoa</taxon>
        <taxon>Spiralia</taxon>
        <taxon>Lophotrochozoa</taxon>
        <taxon>Mollusca</taxon>
        <taxon>Bivalvia</taxon>
        <taxon>Autobranchia</taxon>
        <taxon>Heteroconchia</taxon>
        <taxon>Palaeoheterodonta</taxon>
        <taxon>Unionida</taxon>
        <taxon>Unionoidea</taxon>
        <taxon>Unionidae</taxon>
        <taxon>Ambleminae</taxon>
        <taxon>Lampsilini</taxon>
        <taxon>Potamilus</taxon>
    </lineage>
</organism>
<protein>
    <submittedName>
        <fullName evidence="1">Uncharacterized protein</fullName>
    </submittedName>
</protein>
<comment type="caution">
    <text evidence="1">The sequence shown here is derived from an EMBL/GenBank/DDBJ whole genome shotgun (WGS) entry which is preliminary data.</text>
</comment>
<name>A0AAE0RZS4_9BIVA</name>
<dbReference type="EMBL" id="JAEAOA010002320">
    <property type="protein sequence ID" value="KAK3582711.1"/>
    <property type="molecule type" value="Genomic_DNA"/>
</dbReference>
<evidence type="ECO:0000313" key="1">
    <source>
        <dbReference type="EMBL" id="KAK3582711.1"/>
    </source>
</evidence>
<gene>
    <name evidence="1" type="ORF">CHS0354_039747</name>
</gene>
<reference evidence="1" key="1">
    <citation type="journal article" date="2021" name="Genome Biol. Evol.">
        <title>A High-Quality Reference Genome for a Parasitic Bivalve with Doubly Uniparental Inheritance (Bivalvia: Unionida).</title>
        <authorList>
            <person name="Smith C.H."/>
        </authorList>
    </citation>
    <scope>NUCLEOTIDE SEQUENCE</scope>
    <source>
        <strain evidence="1">CHS0354</strain>
    </source>
</reference>
<keyword evidence="2" id="KW-1185">Reference proteome</keyword>